<dbReference type="RefSeq" id="WP_218632219.1">
    <property type="nucleotide sequence ID" value="NZ_JAHVAH010000001.1"/>
</dbReference>
<keyword evidence="1" id="KW-0812">Transmembrane</keyword>
<protein>
    <submittedName>
        <fullName evidence="3">DUF4126 family protein</fullName>
    </submittedName>
</protein>
<feature type="transmembrane region" description="Helical" evidence="1">
    <location>
        <begin position="130"/>
        <end position="152"/>
    </location>
</feature>
<feature type="transmembrane region" description="Helical" evidence="1">
    <location>
        <begin position="73"/>
        <end position="92"/>
    </location>
</feature>
<proteinExistence type="predicted"/>
<evidence type="ECO:0000313" key="4">
    <source>
        <dbReference type="Proteomes" id="UP000698028"/>
    </source>
</evidence>
<dbReference type="Proteomes" id="UP000698028">
    <property type="component" value="Unassembled WGS sequence"/>
</dbReference>
<feature type="transmembrane region" description="Helical" evidence="1">
    <location>
        <begin position="42"/>
        <end position="61"/>
    </location>
</feature>
<name>A0ABS6V4S5_9SPHN</name>
<evidence type="ECO:0000259" key="2">
    <source>
        <dbReference type="Pfam" id="PF13548"/>
    </source>
</evidence>
<evidence type="ECO:0000256" key="1">
    <source>
        <dbReference type="SAM" id="Phobius"/>
    </source>
</evidence>
<evidence type="ECO:0000313" key="3">
    <source>
        <dbReference type="EMBL" id="MBW0144202.1"/>
    </source>
</evidence>
<dbReference type="Pfam" id="PF13548">
    <property type="entry name" value="DUF4126"/>
    <property type="match status" value="1"/>
</dbReference>
<dbReference type="InterPro" id="IPR025196">
    <property type="entry name" value="DUF4126"/>
</dbReference>
<keyword evidence="1" id="KW-1133">Transmembrane helix</keyword>
<dbReference type="EMBL" id="JAHVAH010000001">
    <property type="protein sequence ID" value="MBW0144202.1"/>
    <property type="molecule type" value="Genomic_DNA"/>
</dbReference>
<feature type="domain" description="DUF4126" evidence="2">
    <location>
        <begin position="3"/>
        <end position="149"/>
    </location>
</feature>
<sequence>MLLASALIGFASGSRTFLAIALTAWAVSFGWVDTGVTFFDWLGAPALAAVLTLLAFGELYGDKQPQMGARTRFPALLARLLAGGIAGGALAAGADMAWLGVGMGAGAALIGTFATYRMRKWLAGRLGRDLPAALFEDALTLLLAVAALALIAS</sequence>
<keyword evidence="1" id="KW-0472">Membrane</keyword>
<reference evidence="3 4" key="1">
    <citation type="submission" date="2021-07" db="EMBL/GenBank/DDBJ databases">
        <title>The draft genome sequence of Sphingomicrobium sp. B8.</title>
        <authorList>
            <person name="Mu L."/>
        </authorList>
    </citation>
    <scope>NUCLEOTIDE SEQUENCE [LARGE SCALE GENOMIC DNA]</scope>
    <source>
        <strain evidence="3 4">B8</strain>
    </source>
</reference>
<comment type="caution">
    <text evidence="3">The sequence shown here is derived from an EMBL/GenBank/DDBJ whole genome shotgun (WGS) entry which is preliminary data.</text>
</comment>
<accession>A0ABS6V4S5</accession>
<feature type="transmembrane region" description="Helical" evidence="1">
    <location>
        <begin position="98"/>
        <end position="118"/>
    </location>
</feature>
<organism evidence="3 4">
    <name type="scientific">Sphingomicrobium clamense</name>
    <dbReference type="NCBI Taxonomy" id="2851013"/>
    <lineage>
        <taxon>Bacteria</taxon>
        <taxon>Pseudomonadati</taxon>
        <taxon>Pseudomonadota</taxon>
        <taxon>Alphaproteobacteria</taxon>
        <taxon>Sphingomonadales</taxon>
        <taxon>Sphingomonadaceae</taxon>
        <taxon>Sphingomicrobium</taxon>
    </lineage>
</organism>
<gene>
    <name evidence="3" type="ORF">KTQ36_02695</name>
</gene>
<keyword evidence="4" id="KW-1185">Reference proteome</keyword>